<dbReference type="PANTHER" id="PTHR12815">
    <property type="entry name" value="SORTING AND ASSEMBLY MACHINERY SAMM50 PROTEIN FAMILY MEMBER"/>
    <property type="match status" value="1"/>
</dbReference>
<evidence type="ECO:0000256" key="4">
    <source>
        <dbReference type="ARBA" id="ARBA00022452"/>
    </source>
</evidence>
<evidence type="ECO:0000256" key="9">
    <source>
        <dbReference type="ARBA" id="ARBA00033063"/>
    </source>
</evidence>
<dbReference type="Gene3D" id="3.10.20.310">
    <property type="entry name" value="membrane protein fhac"/>
    <property type="match status" value="3"/>
</dbReference>
<dbReference type="InterPro" id="IPR010827">
    <property type="entry name" value="BamA/TamA_POTRA"/>
</dbReference>
<reference evidence="16" key="1">
    <citation type="journal article" date="2019" name="Int. J. Syst. Evol. Microbiol.">
        <title>The Global Catalogue of Microorganisms (GCM) 10K type strain sequencing project: providing services to taxonomists for standard genome sequencing and annotation.</title>
        <authorList>
            <consortium name="The Broad Institute Genomics Platform"/>
            <consortium name="The Broad Institute Genome Sequencing Center for Infectious Disease"/>
            <person name="Wu L."/>
            <person name="Ma J."/>
        </authorList>
    </citation>
    <scope>NUCLEOTIDE SEQUENCE [LARGE SCALE GENOMIC DNA]</scope>
    <source>
        <strain evidence="16">KCTC 42441</strain>
    </source>
</reference>
<comment type="subunit">
    <text evidence="10">Interacts with TamB to form the translocation and assembly module (TAM).</text>
</comment>
<evidence type="ECO:0000313" key="16">
    <source>
        <dbReference type="Proteomes" id="UP001595705"/>
    </source>
</evidence>
<keyword evidence="6 11" id="KW-0732">Signal</keyword>
<dbReference type="InterPro" id="IPR039910">
    <property type="entry name" value="D15-like"/>
</dbReference>
<dbReference type="Proteomes" id="UP001595705">
    <property type="component" value="Unassembled WGS sequence"/>
</dbReference>
<evidence type="ECO:0000256" key="11">
    <source>
        <dbReference type="SAM" id="SignalP"/>
    </source>
</evidence>
<accession>A0ABV7XLK6</accession>
<evidence type="ECO:0000256" key="10">
    <source>
        <dbReference type="ARBA" id="ARBA00093548"/>
    </source>
</evidence>
<gene>
    <name evidence="15" type="ORF">ACFONC_08115</name>
</gene>
<proteinExistence type="inferred from homology"/>
<dbReference type="Pfam" id="PF17243">
    <property type="entry name" value="POTRA_TamA_1"/>
    <property type="match status" value="1"/>
</dbReference>
<feature type="domain" description="TamA POTRA" evidence="14">
    <location>
        <begin position="28"/>
        <end position="105"/>
    </location>
</feature>
<dbReference type="PROSITE" id="PS51257">
    <property type="entry name" value="PROKAR_LIPOPROTEIN"/>
    <property type="match status" value="1"/>
</dbReference>
<dbReference type="InterPro" id="IPR000184">
    <property type="entry name" value="Bac_surfAg_D15"/>
</dbReference>
<comment type="similarity">
    <text evidence="2">Belongs to the TamA family.</text>
</comment>
<evidence type="ECO:0000256" key="2">
    <source>
        <dbReference type="ARBA" id="ARBA00010248"/>
    </source>
</evidence>
<organism evidence="15 16">
    <name type="scientific">Luteimonas soli</name>
    <dbReference type="NCBI Taxonomy" id="1648966"/>
    <lineage>
        <taxon>Bacteria</taxon>
        <taxon>Pseudomonadati</taxon>
        <taxon>Pseudomonadota</taxon>
        <taxon>Gammaproteobacteria</taxon>
        <taxon>Lysobacterales</taxon>
        <taxon>Lysobacteraceae</taxon>
        <taxon>Luteimonas</taxon>
    </lineage>
</organism>
<evidence type="ECO:0000259" key="12">
    <source>
        <dbReference type="Pfam" id="PF01103"/>
    </source>
</evidence>
<evidence type="ECO:0000256" key="8">
    <source>
        <dbReference type="ARBA" id="ARBA00023237"/>
    </source>
</evidence>
<keyword evidence="16" id="KW-1185">Reference proteome</keyword>
<keyword evidence="5" id="KW-0812">Transmembrane</keyword>
<dbReference type="Pfam" id="PF07244">
    <property type="entry name" value="POTRA"/>
    <property type="match status" value="1"/>
</dbReference>
<keyword evidence="4" id="KW-1134">Transmembrane beta strand</keyword>
<name>A0ABV7XLK6_9GAMM</name>
<dbReference type="InterPro" id="IPR035243">
    <property type="entry name" value="TamA_POTRA_Dom_1"/>
</dbReference>
<feature type="domain" description="Bacterial surface antigen (D15)" evidence="12">
    <location>
        <begin position="302"/>
        <end position="588"/>
    </location>
</feature>
<evidence type="ECO:0000259" key="13">
    <source>
        <dbReference type="Pfam" id="PF07244"/>
    </source>
</evidence>
<evidence type="ECO:0000256" key="5">
    <source>
        <dbReference type="ARBA" id="ARBA00022692"/>
    </source>
</evidence>
<evidence type="ECO:0000256" key="1">
    <source>
        <dbReference type="ARBA" id="ARBA00004442"/>
    </source>
</evidence>
<evidence type="ECO:0000259" key="14">
    <source>
        <dbReference type="Pfam" id="PF17243"/>
    </source>
</evidence>
<dbReference type="RefSeq" id="WP_386743229.1">
    <property type="nucleotide sequence ID" value="NZ_JBHRYA010000007.1"/>
</dbReference>
<sequence length="591" mass="65930">MPPALPRTAAAALLLFACGAADAATVRSVEILGLDEAMTENVRTSLSLVDAIGKDVRGRRLGYLVREADDETREALEPFGYYSPEITVERNRSDGGTDVVITVDPGEPVRVRDADIAIIGEGGRDRYLKQDLGKFQPDTGDVFNHALYEASKTRITRRLAERGYFDADFASHRVEVTRADHAADIDLVWTSGDRYDMGRVDFEQTPKRVVRERLLRKLIYWEEGQYYHQGRLDRLRESLVALDYFSRIDIQPHPEQAVEGRVPVHVALTPAKRDVYTAGLSYGTESGAGVRLGLERRYVNMRGHKALAQLDYAQKRKTLTLQYRIPAFAWLDGWYTASLQFADEQTDYIDSRRVEFVASRSGQLNRHLNLVASLHVLRERWAYAAEDDDDPDTPTAYRYATFTFPALRAEYVDVDDKLFPRRGIGGSLTLRGGVEGAGSDASFAQVHARASWFKGLGERNRLIVRGEIGHTFTDALTAMPPSLRFYAGGDRSIRGYEWREVGPRIGDFSIGAKNVVTASGEFEHYFTESWGGAVFVDSGSAFDGTDVDWHTGVGVGVRWKSPVGPLRFDIARGLDHPDSPFTIGLSIGAEF</sequence>
<evidence type="ECO:0000256" key="6">
    <source>
        <dbReference type="ARBA" id="ARBA00022729"/>
    </source>
</evidence>
<dbReference type="Gene3D" id="2.40.160.50">
    <property type="entry name" value="membrane protein fhac: a member of the omp85/tpsb transporter family"/>
    <property type="match status" value="1"/>
</dbReference>
<feature type="signal peptide" evidence="11">
    <location>
        <begin position="1"/>
        <end position="23"/>
    </location>
</feature>
<keyword evidence="8" id="KW-0998">Cell outer membrane</keyword>
<dbReference type="Pfam" id="PF01103">
    <property type="entry name" value="Omp85"/>
    <property type="match status" value="1"/>
</dbReference>
<keyword evidence="7" id="KW-0472">Membrane</keyword>
<comment type="subcellular location">
    <subcellularLocation>
        <location evidence="1">Cell outer membrane</location>
    </subcellularLocation>
</comment>
<evidence type="ECO:0000256" key="7">
    <source>
        <dbReference type="ARBA" id="ARBA00023136"/>
    </source>
</evidence>
<feature type="domain" description="POTRA" evidence="13">
    <location>
        <begin position="115"/>
        <end position="184"/>
    </location>
</feature>
<evidence type="ECO:0000313" key="15">
    <source>
        <dbReference type="EMBL" id="MFC3716113.1"/>
    </source>
</evidence>
<evidence type="ECO:0000256" key="3">
    <source>
        <dbReference type="ARBA" id="ARBA00015419"/>
    </source>
</evidence>
<comment type="caution">
    <text evidence="15">The sequence shown here is derived from an EMBL/GenBank/DDBJ whole genome shotgun (WGS) entry which is preliminary data.</text>
</comment>
<dbReference type="PANTHER" id="PTHR12815:SF47">
    <property type="entry name" value="TRANSLOCATION AND ASSEMBLY MODULE SUBUNIT TAMA"/>
    <property type="match status" value="1"/>
</dbReference>
<protein>
    <recommendedName>
        <fullName evidence="3">Translocation and assembly module subunit TamA</fullName>
    </recommendedName>
    <alternativeName>
        <fullName evidence="9">Autotransporter assembly factor TamA</fullName>
    </alternativeName>
</protein>
<feature type="chain" id="PRO_5046909852" description="Translocation and assembly module subunit TamA" evidence="11">
    <location>
        <begin position="24"/>
        <end position="591"/>
    </location>
</feature>
<dbReference type="EMBL" id="JBHRYA010000007">
    <property type="protein sequence ID" value="MFC3716113.1"/>
    <property type="molecule type" value="Genomic_DNA"/>
</dbReference>